<reference evidence="2" key="1">
    <citation type="submission" date="2005-09" db="EMBL/GenBank/DDBJ databases">
        <authorList>
            <person name="Mural R.J."/>
            <person name="Li P.W."/>
            <person name="Adams M.D."/>
            <person name="Amanatides P.G."/>
            <person name="Baden-Tillson H."/>
            <person name="Barnstead M."/>
            <person name="Chin S.H."/>
            <person name="Dew I."/>
            <person name="Evans C.A."/>
            <person name="Ferriera S."/>
            <person name="Flanigan M."/>
            <person name="Fosler C."/>
            <person name="Glodek A."/>
            <person name="Gu Z."/>
            <person name="Holt R.A."/>
            <person name="Jennings D."/>
            <person name="Kraft C.L."/>
            <person name="Lu F."/>
            <person name="Nguyen T."/>
            <person name="Nusskern D.R."/>
            <person name="Pfannkoch C.M."/>
            <person name="Sitter C."/>
            <person name="Sutton G.G."/>
            <person name="Venter J.C."/>
            <person name="Wang Z."/>
            <person name="Woodage T."/>
            <person name="Zheng X.H."/>
            <person name="Zhong F."/>
        </authorList>
    </citation>
    <scope>NUCLEOTIDE SEQUENCE [LARGE SCALE GENOMIC DNA]</scope>
    <source>
        <strain>BN</strain>
        <strain evidence="2">Sprague-Dawley</strain>
    </source>
</reference>
<accession>A6JGK4</accession>
<proteinExistence type="predicted"/>
<name>A6JGK4_RAT</name>
<organism evidence="1 2">
    <name type="scientific">Rattus norvegicus</name>
    <name type="common">Rat</name>
    <dbReference type="NCBI Taxonomy" id="10116"/>
    <lineage>
        <taxon>Eukaryota</taxon>
        <taxon>Metazoa</taxon>
        <taxon>Chordata</taxon>
        <taxon>Craniata</taxon>
        <taxon>Vertebrata</taxon>
        <taxon>Euteleostomi</taxon>
        <taxon>Mammalia</taxon>
        <taxon>Eutheria</taxon>
        <taxon>Euarchontoglires</taxon>
        <taxon>Glires</taxon>
        <taxon>Rodentia</taxon>
        <taxon>Myomorpha</taxon>
        <taxon>Muroidea</taxon>
        <taxon>Muridae</taxon>
        <taxon>Murinae</taxon>
        <taxon>Rattus</taxon>
    </lineage>
</organism>
<dbReference type="AlphaFoldDB" id="A6JGK4"/>
<dbReference type="EMBL" id="CH473985">
    <property type="protein sequence ID" value="EDL94860.1"/>
    <property type="molecule type" value="Genomic_DNA"/>
</dbReference>
<gene>
    <name evidence="1" type="ORF">rCG_63267</name>
</gene>
<dbReference type="Proteomes" id="UP000234681">
    <property type="component" value="Chromosome 13"/>
</dbReference>
<sequence>MGVGFHLSELFQVHKERKSPERAQPFKTFSFTCFQPAFEKA</sequence>
<protein>
    <submittedName>
        <fullName evidence="1">RCG63267</fullName>
    </submittedName>
</protein>
<evidence type="ECO:0000313" key="2">
    <source>
        <dbReference type="Proteomes" id="UP000234681"/>
    </source>
</evidence>
<evidence type="ECO:0000313" key="1">
    <source>
        <dbReference type="EMBL" id="EDL94860.1"/>
    </source>
</evidence>